<feature type="region of interest" description="Disordered" evidence="1">
    <location>
        <begin position="988"/>
        <end position="1026"/>
    </location>
</feature>
<keyword evidence="3" id="KW-0067">ATP-binding</keyword>
<evidence type="ECO:0000256" key="1">
    <source>
        <dbReference type="SAM" id="MobiDB-lite"/>
    </source>
</evidence>
<name>A0A2P2BXZ8_9ZZZZ</name>
<dbReference type="AlphaFoldDB" id="A0A2P2BXZ8"/>
<evidence type="ECO:0000259" key="2">
    <source>
        <dbReference type="SMART" id="SM00382"/>
    </source>
</evidence>
<sequence>MHGGMKVYRGAAAAARAYVEADHSRADDYYLTEGSGLATRYVASHDGVRQTGQLDGPAYERWVAGYDVETAVPKGRLRKDEQGVRFVEVVVNGPKTWSLAASLYPDVAAAYDAAQERAATQIIGWVAEHATTRVGPRGRQVQVPVEEIEAAVVRHYTSRAGDPHRHLHLQINARVFAHGSWRGLHTVGMRDSLAAINGIGHAAVATDPQFRAALAAEGLTLDPESAEVAELAPFAGAFSARAAQIGRNLDRYESEWRTANPGTEPGPALRRAWDRRAWSDARPDKPAPTGGADLVEHWNAELRRLGFTDREPQLALAPAVRPGGLDRDAVVAQVLARLGARRSGWNAADIRGEVEQLLACTGMVAEGAVRTELAEDLTARAVEACTPLLQHPGVPEHVRALTSRDVLAVEAELVTRMIDRAMTAGDRARVPDDTALDLAQRSAVALLAGTGRLIVIEGAAGAGKTTTLATTGTAIDRTGHRLVVVTPTLKAAQVARQEIGASANSAAWLIHQHGYRWDESGHWDRVASEPSSAATLHPGDLLLVDEAGMLDQDTARALLTIADETGARLALVGDRHQLPAVGRGGVLDLATRFATAEAQTTLEVLHRFSDPDYAAISLAMRTGTRIPVAGPTGGEANGEHQRDPGAHRYQVVTNSEPTGESSGERGGEVFSALWARDQIKLYTSDAERTHALAELAAARLLTGDHPVLVMADTRERVAALNGAIRDRLVASGYVHDEGAIVSANGERLGVGDRVSTRLNDRTLGVANRDTWTISAIGSDGALTLQGRHRTDIRAVPAGYAREQVELAYATTVYGAQGETTSSSHLVLGEHSSASSAYVGMTRGRDDNVAHLVANDIEDARAQWNEAFSRDRADLGPTNAAQCAAEDVERYGEQRPLSAALADLRAAWTEEQRYRGAVERALWWRNRVASYGVRAADRVAEIDRDLAEERALLEAASGKVRERLREPVIRAMGTAGIKHEHAAWNQAMTEASRAAHDDRRAQESARRRRLEQESYRRPPDTGRGIGW</sequence>
<gene>
    <name evidence="3" type="ORF">NOCA2200018</name>
</gene>
<keyword evidence="3" id="KW-0378">Hydrolase</keyword>
<dbReference type="GO" id="GO:0004527">
    <property type="term" value="F:exonuclease activity"/>
    <property type="evidence" value="ECO:0007669"/>
    <property type="project" value="UniProtKB-KW"/>
</dbReference>
<keyword evidence="3" id="KW-0540">Nuclease</keyword>
<dbReference type="Gene3D" id="3.40.50.300">
    <property type="entry name" value="P-loop containing nucleotide triphosphate hydrolases"/>
    <property type="match status" value="2"/>
</dbReference>
<reference evidence="3" key="1">
    <citation type="submission" date="2015-08" db="EMBL/GenBank/DDBJ databases">
        <authorList>
            <person name="Babu N.S."/>
            <person name="Beckwith C.J."/>
            <person name="Beseler K.G."/>
            <person name="Brison A."/>
            <person name="Carone J.V."/>
            <person name="Caskin T.P."/>
            <person name="Diamond M."/>
            <person name="Durham M.E."/>
            <person name="Foxe J.M."/>
            <person name="Go M."/>
            <person name="Henderson B.A."/>
            <person name="Jones I.B."/>
            <person name="McGettigan J.A."/>
            <person name="Micheletti S.J."/>
            <person name="Nasrallah M.E."/>
            <person name="Ortiz D."/>
            <person name="Piller C.R."/>
            <person name="Privatt S.R."/>
            <person name="Schneider S.L."/>
            <person name="Sharp S."/>
            <person name="Smith T.C."/>
            <person name="Stanton J.D."/>
            <person name="Ullery H.E."/>
            <person name="Wilson R.J."/>
            <person name="Serrano M.G."/>
            <person name="Buck G."/>
            <person name="Lee V."/>
            <person name="Wang Y."/>
            <person name="Carvalho R."/>
            <person name="Voegtly L."/>
            <person name="Shi R."/>
            <person name="Duckworth R."/>
            <person name="Johnson A."/>
            <person name="Loviza R."/>
            <person name="Walstead R."/>
            <person name="Shah Z."/>
            <person name="Kiflezghi M."/>
            <person name="Wade K."/>
            <person name="Ball S.L."/>
            <person name="Bradley K.W."/>
            <person name="Asai D.J."/>
            <person name="Bowman C.A."/>
            <person name="Russell D.A."/>
            <person name="Pope W.H."/>
            <person name="Jacobs-Sera D."/>
            <person name="Hendrix R.W."/>
            <person name="Hatfull G.F."/>
        </authorList>
    </citation>
    <scope>NUCLEOTIDE SEQUENCE</scope>
</reference>
<dbReference type="SUPFAM" id="SSF55464">
    <property type="entry name" value="Origin of replication-binding domain, RBD-like"/>
    <property type="match status" value="1"/>
</dbReference>
<feature type="domain" description="AAA+ ATPase" evidence="2">
    <location>
        <begin position="450"/>
        <end position="583"/>
    </location>
</feature>
<accession>A0A2P2BXZ8</accession>
<evidence type="ECO:0000313" key="3">
    <source>
        <dbReference type="EMBL" id="CUR54628.1"/>
    </source>
</evidence>
<organism evidence="3">
    <name type="scientific">metagenome</name>
    <dbReference type="NCBI Taxonomy" id="256318"/>
    <lineage>
        <taxon>unclassified sequences</taxon>
        <taxon>metagenomes</taxon>
    </lineage>
</organism>
<dbReference type="SUPFAM" id="SSF52540">
    <property type="entry name" value="P-loop containing nucleoside triphosphate hydrolases"/>
    <property type="match status" value="2"/>
</dbReference>
<dbReference type="InterPro" id="IPR014862">
    <property type="entry name" value="TrwC"/>
</dbReference>
<dbReference type="SMART" id="SM00382">
    <property type="entry name" value="AAA"/>
    <property type="match status" value="1"/>
</dbReference>
<dbReference type="Pfam" id="PF13604">
    <property type="entry name" value="AAA_30"/>
    <property type="match status" value="1"/>
</dbReference>
<protein>
    <submittedName>
        <fullName evidence="3">ATP-dependent exoDNAse (Exonuclease V) alpha subunit-helicase superfamily I member-like protein</fullName>
    </submittedName>
</protein>
<dbReference type="Pfam" id="PF08751">
    <property type="entry name" value="TrwC"/>
    <property type="match status" value="1"/>
</dbReference>
<dbReference type="InterPro" id="IPR003593">
    <property type="entry name" value="AAA+_ATPase"/>
</dbReference>
<dbReference type="Gene3D" id="2.30.30.940">
    <property type="match status" value="1"/>
</dbReference>
<keyword evidence="3" id="KW-0347">Helicase</keyword>
<keyword evidence="3" id="KW-0547">Nucleotide-binding</keyword>
<dbReference type="NCBIfam" id="NF041492">
    <property type="entry name" value="MobF"/>
    <property type="match status" value="1"/>
</dbReference>
<keyword evidence="3" id="KW-0269">Exonuclease</keyword>
<dbReference type="GO" id="GO:0004386">
    <property type="term" value="F:helicase activity"/>
    <property type="evidence" value="ECO:0007669"/>
    <property type="project" value="UniProtKB-KW"/>
</dbReference>
<feature type="compositionally biased region" description="Basic and acidic residues" evidence="1">
    <location>
        <begin position="992"/>
        <end position="1019"/>
    </location>
</feature>
<dbReference type="InterPro" id="IPR027417">
    <property type="entry name" value="P-loop_NTPase"/>
</dbReference>
<dbReference type="EMBL" id="CZKA01000013">
    <property type="protein sequence ID" value="CUR54628.1"/>
    <property type="molecule type" value="Genomic_DNA"/>
</dbReference>
<proteinExistence type="predicted"/>